<dbReference type="InterPro" id="IPR007730">
    <property type="entry name" value="SPOR-like_dom"/>
</dbReference>
<keyword evidence="3" id="KW-1185">Reference proteome</keyword>
<comment type="caution">
    <text evidence="2">The sequence shown here is derived from an EMBL/GenBank/DDBJ whole genome shotgun (WGS) entry which is preliminary data.</text>
</comment>
<gene>
    <name evidence="2" type="ORF">JMN32_25410</name>
</gene>
<name>A0A937KGZ2_9BACT</name>
<sequence length="169" mass="19164">MIKQLTYCLVISIVAFGCKTSSVISSTDTEKYKEDLSQLRPKYEKPEVAVDSSSTETVKDFSDVSPTNDVTAKLDAILDEIDELRKDISYIDGFTIQVYSGTNSEEARLARGKVYSILPESSPKLKFDEPNFKVKVGEYYSRIEARRSYSQLKKKFPGAIIIPQRIYLH</sequence>
<accession>A0A937KGZ2</accession>
<evidence type="ECO:0000313" key="2">
    <source>
        <dbReference type="EMBL" id="MBL6449673.1"/>
    </source>
</evidence>
<evidence type="ECO:0000259" key="1">
    <source>
        <dbReference type="Pfam" id="PF05036"/>
    </source>
</evidence>
<dbReference type="Proteomes" id="UP000614216">
    <property type="component" value="Unassembled WGS sequence"/>
</dbReference>
<dbReference type="RefSeq" id="WP_202859220.1">
    <property type="nucleotide sequence ID" value="NZ_JAEUGD010000067.1"/>
</dbReference>
<reference evidence="2" key="1">
    <citation type="submission" date="2021-01" db="EMBL/GenBank/DDBJ databases">
        <title>Fulvivirga kasyanovii gen. nov., sp nov., a novel member of the phylum Bacteroidetes isolated from seawater in a mussel farm.</title>
        <authorList>
            <person name="Zhao L.-H."/>
            <person name="Wang Z.-J."/>
        </authorList>
    </citation>
    <scope>NUCLEOTIDE SEQUENCE</scope>
    <source>
        <strain evidence="2">29W222</strain>
    </source>
</reference>
<dbReference type="AlphaFoldDB" id="A0A937KGZ2"/>
<dbReference type="Pfam" id="PF05036">
    <property type="entry name" value="SPOR"/>
    <property type="match status" value="1"/>
</dbReference>
<dbReference type="PROSITE" id="PS51257">
    <property type="entry name" value="PROKAR_LIPOPROTEIN"/>
    <property type="match status" value="1"/>
</dbReference>
<proteinExistence type="predicted"/>
<organism evidence="2 3">
    <name type="scientific">Fulvivirga marina</name>
    <dbReference type="NCBI Taxonomy" id="2494733"/>
    <lineage>
        <taxon>Bacteria</taxon>
        <taxon>Pseudomonadati</taxon>
        <taxon>Bacteroidota</taxon>
        <taxon>Cytophagia</taxon>
        <taxon>Cytophagales</taxon>
        <taxon>Fulvivirgaceae</taxon>
        <taxon>Fulvivirga</taxon>
    </lineage>
</organism>
<evidence type="ECO:0000313" key="3">
    <source>
        <dbReference type="Proteomes" id="UP000614216"/>
    </source>
</evidence>
<dbReference type="GO" id="GO:0042834">
    <property type="term" value="F:peptidoglycan binding"/>
    <property type="evidence" value="ECO:0007669"/>
    <property type="project" value="InterPro"/>
</dbReference>
<protein>
    <submittedName>
        <fullName evidence="2">SPOR domain-containing protein</fullName>
    </submittedName>
</protein>
<feature type="domain" description="SPOR" evidence="1">
    <location>
        <begin position="93"/>
        <end position="162"/>
    </location>
</feature>
<dbReference type="EMBL" id="JAEUGD010000067">
    <property type="protein sequence ID" value="MBL6449673.1"/>
    <property type="molecule type" value="Genomic_DNA"/>
</dbReference>